<evidence type="ECO:0000256" key="9">
    <source>
        <dbReference type="ARBA" id="ARBA00023239"/>
    </source>
</evidence>
<evidence type="ECO:0000256" key="3">
    <source>
        <dbReference type="ARBA" id="ARBA00012243"/>
    </source>
</evidence>
<comment type="cofactor">
    <cofactor evidence="1">
        <name>pyruvate</name>
        <dbReference type="ChEBI" id="CHEBI:15361"/>
    </cofactor>
</comment>
<keyword evidence="14" id="KW-1185">Reference proteome</keyword>
<evidence type="ECO:0000256" key="11">
    <source>
        <dbReference type="ARBA" id="ARBA00023317"/>
    </source>
</evidence>
<organism evidence="13 14">
    <name type="scientific">Pseudaquabacterium inlustre</name>
    <dbReference type="NCBI Taxonomy" id="2984192"/>
    <lineage>
        <taxon>Bacteria</taxon>
        <taxon>Pseudomonadati</taxon>
        <taxon>Pseudomonadota</taxon>
        <taxon>Betaproteobacteria</taxon>
        <taxon>Burkholderiales</taxon>
        <taxon>Sphaerotilaceae</taxon>
        <taxon>Pseudaquabacterium</taxon>
    </lineage>
</organism>
<keyword evidence="10" id="KW-1208">Phospholipid metabolism</keyword>
<dbReference type="InterPro" id="IPR033177">
    <property type="entry name" value="PSD-B"/>
</dbReference>
<accession>A0ABU9CDV6</accession>
<evidence type="ECO:0000256" key="10">
    <source>
        <dbReference type="ARBA" id="ARBA00023264"/>
    </source>
</evidence>
<evidence type="ECO:0000256" key="8">
    <source>
        <dbReference type="ARBA" id="ARBA00023209"/>
    </source>
</evidence>
<comment type="pathway">
    <text evidence="2">Lipid metabolism.</text>
</comment>
<keyword evidence="7" id="KW-0865">Zymogen</keyword>
<protein>
    <recommendedName>
        <fullName evidence="3">phosphatidylserine decarboxylase</fullName>
        <ecNumber evidence="3">4.1.1.65</ecNumber>
    </recommendedName>
</protein>
<comment type="caution">
    <text evidence="13">The sequence shown here is derived from an EMBL/GenBank/DDBJ whole genome shotgun (WGS) entry which is preliminary data.</text>
</comment>
<dbReference type="InterPro" id="IPR003817">
    <property type="entry name" value="PS_Dcarbxylase"/>
</dbReference>
<proteinExistence type="predicted"/>
<sequence length="299" mass="33727">MKAHPSLPARKPGLLQRLTQHEDLNFLLTNRVPRQALTHLVGWYSRIRSPWLTRLSIWVWRRFTELDLREAKQQQFDSLHACFTRELKPGARHVDVRDDIFASPCDAIVGACGPVQGTQVFQAKGFPYQLGELFGPSQDTTPFHGGHYVTLRLTSAMYHRFHAPHDATLEHVTYLSGDTWNVNPVALQRVEKLYCRNERAVLNLRLDRGGHRVALVPVAAILVASIRLHCLDVRLHLRYRGPNEIGCREPFAKGQEMGWFEHGSTIIVFVPPGFTLAEGVAPGARVRMGQALLQLPASA</sequence>
<dbReference type="Proteomes" id="UP001365405">
    <property type="component" value="Unassembled WGS sequence"/>
</dbReference>
<keyword evidence="5" id="KW-0210">Decarboxylase</keyword>
<keyword evidence="8" id="KW-0594">Phospholipid biosynthesis</keyword>
<keyword evidence="11" id="KW-0670">Pyruvate</keyword>
<evidence type="ECO:0000256" key="12">
    <source>
        <dbReference type="ARBA" id="ARBA00024326"/>
    </source>
</evidence>
<evidence type="ECO:0000256" key="6">
    <source>
        <dbReference type="ARBA" id="ARBA00023098"/>
    </source>
</evidence>
<evidence type="ECO:0000313" key="13">
    <source>
        <dbReference type="EMBL" id="MEK8050063.1"/>
    </source>
</evidence>
<dbReference type="EC" id="4.1.1.65" evidence="3"/>
<dbReference type="NCBIfam" id="TIGR00163">
    <property type="entry name" value="PS_decarb"/>
    <property type="match status" value="1"/>
</dbReference>
<dbReference type="GO" id="GO:0004609">
    <property type="term" value="F:phosphatidylserine decarboxylase activity"/>
    <property type="evidence" value="ECO:0007669"/>
    <property type="project" value="UniProtKB-EC"/>
</dbReference>
<keyword evidence="9 13" id="KW-0456">Lyase</keyword>
<gene>
    <name evidence="13" type="primary">asd</name>
    <name evidence="13" type="ORF">AACH10_07425</name>
</gene>
<reference evidence="13 14" key="1">
    <citation type="submission" date="2024-04" db="EMBL/GenBank/DDBJ databases">
        <title>Novel species of the genus Ideonella isolated from streams.</title>
        <authorList>
            <person name="Lu H."/>
        </authorList>
    </citation>
    <scope>NUCLEOTIDE SEQUENCE [LARGE SCALE GENOMIC DNA]</scope>
    <source>
        <strain evidence="13 14">DXS22W</strain>
    </source>
</reference>
<evidence type="ECO:0000256" key="4">
    <source>
        <dbReference type="ARBA" id="ARBA00022516"/>
    </source>
</evidence>
<evidence type="ECO:0000256" key="5">
    <source>
        <dbReference type="ARBA" id="ARBA00022793"/>
    </source>
</evidence>
<evidence type="ECO:0000256" key="1">
    <source>
        <dbReference type="ARBA" id="ARBA00001928"/>
    </source>
</evidence>
<evidence type="ECO:0000256" key="7">
    <source>
        <dbReference type="ARBA" id="ARBA00023145"/>
    </source>
</evidence>
<evidence type="ECO:0000256" key="2">
    <source>
        <dbReference type="ARBA" id="ARBA00005189"/>
    </source>
</evidence>
<keyword evidence="4" id="KW-0444">Lipid biosynthesis</keyword>
<dbReference type="PANTHER" id="PTHR10067:SF6">
    <property type="entry name" value="PHOSPHATIDYLSERINE DECARBOXYLASE PROENZYME, MITOCHONDRIAL"/>
    <property type="match status" value="1"/>
</dbReference>
<evidence type="ECO:0000313" key="14">
    <source>
        <dbReference type="Proteomes" id="UP001365405"/>
    </source>
</evidence>
<keyword evidence="6" id="KW-0443">Lipid metabolism</keyword>
<comment type="pathway">
    <text evidence="12">Phospholipid metabolism; phosphatidylethanolamine biosynthesis.</text>
</comment>
<dbReference type="PANTHER" id="PTHR10067">
    <property type="entry name" value="PHOSPHATIDYLSERINE DECARBOXYLASE"/>
    <property type="match status" value="1"/>
</dbReference>
<dbReference type="RefSeq" id="WP_341409731.1">
    <property type="nucleotide sequence ID" value="NZ_JBBUTH010000003.1"/>
</dbReference>
<dbReference type="Pfam" id="PF02666">
    <property type="entry name" value="PS_Dcarbxylase"/>
    <property type="match status" value="1"/>
</dbReference>
<name>A0ABU9CDV6_9BURK</name>
<dbReference type="EMBL" id="JBBUTH010000003">
    <property type="protein sequence ID" value="MEK8050063.1"/>
    <property type="molecule type" value="Genomic_DNA"/>
</dbReference>